<dbReference type="OrthoDB" id="4072826at2759"/>
<dbReference type="EMBL" id="MU006575">
    <property type="protein sequence ID" value="KAF2747012.1"/>
    <property type="molecule type" value="Genomic_DNA"/>
</dbReference>
<dbReference type="Gene3D" id="3.40.630.30">
    <property type="match status" value="1"/>
</dbReference>
<organism evidence="2 3">
    <name type="scientific">Sporormia fimetaria CBS 119925</name>
    <dbReference type="NCBI Taxonomy" id="1340428"/>
    <lineage>
        <taxon>Eukaryota</taxon>
        <taxon>Fungi</taxon>
        <taxon>Dikarya</taxon>
        <taxon>Ascomycota</taxon>
        <taxon>Pezizomycotina</taxon>
        <taxon>Dothideomycetes</taxon>
        <taxon>Pleosporomycetidae</taxon>
        <taxon>Pleosporales</taxon>
        <taxon>Sporormiaceae</taxon>
        <taxon>Sporormia</taxon>
    </lineage>
</organism>
<protein>
    <recommendedName>
        <fullName evidence="1">N-acetyltransferase domain-containing protein</fullName>
    </recommendedName>
</protein>
<reference evidence="2" key="1">
    <citation type="journal article" date="2020" name="Stud. Mycol.">
        <title>101 Dothideomycetes genomes: a test case for predicting lifestyles and emergence of pathogens.</title>
        <authorList>
            <person name="Haridas S."/>
            <person name="Albert R."/>
            <person name="Binder M."/>
            <person name="Bloem J."/>
            <person name="Labutti K."/>
            <person name="Salamov A."/>
            <person name="Andreopoulos B."/>
            <person name="Baker S."/>
            <person name="Barry K."/>
            <person name="Bills G."/>
            <person name="Bluhm B."/>
            <person name="Cannon C."/>
            <person name="Castanera R."/>
            <person name="Culley D."/>
            <person name="Daum C."/>
            <person name="Ezra D."/>
            <person name="Gonzalez J."/>
            <person name="Henrissat B."/>
            <person name="Kuo A."/>
            <person name="Liang C."/>
            <person name="Lipzen A."/>
            <person name="Lutzoni F."/>
            <person name="Magnuson J."/>
            <person name="Mondo S."/>
            <person name="Nolan M."/>
            <person name="Ohm R."/>
            <person name="Pangilinan J."/>
            <person name="Park H.-J."/>
            <person name="Ramirez L."/>
            <person name="Alfaro M."/>
            <person name="Sun H."/>
            <person name="Tritt A."/>
            <person name="Yoshinaga Y."/>
            <person name="Zwiers L.-H."/>
            <person name="Turgeon B."/>
            <person name="Goodwin S."/>
            <person name="Spatafora J."/>
            <person name="Crous P."/>
            <person name="Grigoriev I."/>
        </authorList>
    </citation>
    <scope>NUCLEOTIDE SEQUENCE</scope>
    <source>
        <strain evidence="2">CBS 119925</strain>
    </source>
</reference>
<proteinExistence type="predicted"/>
<dbReference type="InterPro" id="IPR000182">
    <property type="entry name" value="GNAT_dom"/>
</dbReference>
<dbReference type="Proteomes" id="UP000799440">
    <property type="component" value="Unassembled WGS sequence"/>
</dbReference>
<accession>A0A6A6V8Q7</accession>
<evidence type="ECO:0000313" key="3">
    <source>
        <dbReference type="Proteomes" id="UP000799440"/>
    </source>
</evidence>
<dbReference type="PANTHER" id="PTHR43792">
    <property type="entry name" value="GNAT FAMILY, PUTATIVE (AFU_ORTHOLOGUE AFUA_3G00765)-RELATED-RELATED"/>
    <property type="match status" value="1"/>
</dbReference>
<dbReference type="SUPFAM" id="SSF55729">
    <property type="entry name" value="Acyl-CoA N-acyltransferases (Nat)"/>
    <property type="match status" value="1"/>
</dbReference>
<dbReference type="Pfam" id="PF13302">
    <property type="entry name" value="Acetyltransf_3"/>
    <property type="match status" value="1"/>
</dbReference>
<sequence>MYDRHVFLLQLSFDTTFIMLDTTIIDAVITTPRLKLTRLTRADRDSEEFAWLHSLYSDEQASFWSLGGKTNSLDESAAKVKRVLSSNSQTSPSYQYFHLVHDIEDRNNPVFVGTMNLKAVENGGLILPAQLSLTGASEPGVLSLEVGYGFLPAVWGKGYATEALDGLLSACSKAKEALKPYTKLYVQAVVNHSNLASQRVVEKCGFTYLGDFVYEGEPVFIGGKWREKDTVQVWGWRSCE</sequence>
<dbReference type="PANTHER" id="PTHR43792:SF1">
    <property type="entry name" value="N-ACETYLTRANSFERASE DOMAIN-CONTAINING PROTEIN"/>
    <property type="match status" value="1"/>
</dbReference>
<name>A0A6A6V8Q7_9PLEO</name>
<evidence type="ECO:0000313" key="2">
    <source>
        <dbReference type="EMBL" id="KAF2747012.1"/>
    </source>
</evidence>
<dbReference type="InterPro" id="IPR016181">
    <property type="entry name" value="Acyl_CoA_acyltransferase"/>
</dbReference>
<gene>
    <name evidence="2" type="ORF">M011DRAFT_444814</name>
</gene>
<dbReference type="AlphaFoldDB" id="A0A6A6V8Q7"/>
<dbReference type="GO" id="GO:0016747">
    <property type="term" value="F:acyltransferase activity, transferring groups other than amino-acyl groups"/>
    <property type="evidence" value="ECO:0007669"/>
    <property type="project" value="InterPro"/>
</dbReference>
<evidence type="ECO:0000259" key="1">
    <source>
        <dbReference type="Pfam" id="PF13302"/>
    </source>
</evidence>
<keyword evidence="3" id="KW-1185">Reference proteome</keyword>
<dbReference type="InterPro" id="IPR051531">
    <property type="entry name" value="N-acetyltransferase"/>
</dbReference>
<feature type="domain" description="N-acetyltransferase" evidence="1">
    <location>
        <begin position="33"/>
        <end position="207"/>
    </location>
</feature>